<dbReference type="InterPro" id="IPR011251">
    <property type="entry name" value="Luciferase-like_dom"/>
</dbReference>
<dbReference type="Gene3D" id="3.20.20.30">
    <property type="entry name" value="Luciferase-like domain"/>
    <property type="match status" value="1"/>
</dbReference>
<gene>
    <name evidence="4" type="primary">fgd</name>
    <name evidence="4" type="ORF">ACFQGU_02185</name>
</gene>
<dbReference type="Proteomes" id="UP001596138">
    <property type="component" value="Unassembled WGS sequence"/>
</dbReference>
<keyword evidence="2" id="KW-0119">Carbohydrate metabolism</keyword>
<evidence type="ECO:0000313" key="4">
    <source>
        <dbReference type="EMBL" id="MFC6236672.1"/>
    </source>
</evidence>
<dbReference type="GO" id="GO:0052749">
    <property type="term" value="F:glucose-6-phosphate dehydrogenase (coenzyme F420) activity"/>
    <property type="evidence" value="ECO:0007669"/>
    <property type="project" value="UniProtKB-EC"/>
</dbReference>
<dbReference type="RefSeq" id="WP_386763710.1">
    <property type="nucleotide sequence ID" value="NZ_JBHSTI010000002.1"/>
</dbReference>
<evidence type="ECO:0000259" key="3">
    <source>
        <dbReference type="Pfam" id="PF00296"/>
    </source>
</evidence>
<accession>A0ABW1SW97</accession>
<dbReference type="NCBIfam" id="TIGR03557">
    <property type="entry name" value="F420_G6P_family"/>
    <property type="match status" value="1"/>
</dbReference>
<reference evidence="5" key="1">
    <citation type="journal article" date="2019" name="Int. J. Syst. Evol. Microbiol.">
        <title>The Global Catalogue of Microorganisms (GCM) 10K type strain sequencing project: providing services to taxonomists for standard genome sequencing and annotation.</title>
        <authorList>
            <consortium name="The Broad Institute Genomics Platform"/>
            <consortium name="The Broad Institute Genome Sequencing Center for Infectious Disease"/>
            <person name="Wu L."/>
            <person name="Ma J."/>
        </authorList>
    </citation>
    <scope>NUCLEOTIDE SEQUENCE [LARGE SCALE GENOMIC DNA]</scope>
    <source>
        <strain evidence="5">CGMCC 4.7317</strain>
    </source>
</reference>
<evidence type="ECO:0000313" key="5">
    <source>
        <dbReference type="Proteomes" id="UP001596138"/>
    </source>
</evidence>
<dbReference type="PANTHER" id="PTHR43244:SF1">
    <property type="entry name" value="5,10-METHYLENETETRAHYDROMETHANOPTERIN REDUCTASE"/>
    <property type="match status" value="1"/>
</dbReference>
<sequence>MTIRIGYKASAEQFDPRELLQVSVVAEESGFDVVGVSDHFQPWRHNGGHSPAVIPWLGAMTQATSRVALGTSVMTPMLRYHPSIVAQSFATLNSLAPGRIFLGIGTGEAMNEVPATGAEFPAPKERRLRMAEAVELMRRLWSEERVDFEGEYYRTEKATVYDRPETPIPVFFAASGPLAAKLAGRTGDGFICTSGKAPELYETLLENVAAGATEAGRDVSDIRRMIEVKVSYDHDLDYAYEACGFWAALSLSSEQKTGIEDPLEMERVADANIANAHTRFIVSNDPEEVAARIKPYLDLGFQDLVIHAPGHDQRRFLKQFSADVLPLLRGAGS</sequence>
<dbReference type="PANTHER" id="PTHR43244">
    <property type="match status" value="1"/>
</dbReference>
<dbReference type="InterPro" id="IPR019945">
    <property type="entry name" value="F420_G6P_DH-rel"/>
</dbReference>
<dbReference type="InterPro" id="IPR050564">
    <property type="entry name" value="F420-G6PD/mer"/>
</dbReference>
<comment type="caution">
    <text evidence="4">The sequence shown here is derived from an EMBL/GenBank/DDBJ whole genome shotgun (WGS) entry which is preliminary data.</text>
</comment>
<dbReference type="Pfam" id="PF00296">
    <property type="entry name" value="Bac_luciferase"/>
    <property type="match status" value="1"/>
</dbReference>
<protein>
    <submittedName>
        <fullName evidence="4">Glucose-6-phosphate dehydrogenase (Coenzyme-F420)</fullName>
        <ecNumber evidence="4">1.1.98.2</ecNumber>
    </submittedName>
</protein>
<feature type="domain" description="Luciferase-like" evidence="3">
    <location>
        <begin position="5"/>
        <end position="302"/>
    </location>
</feature>
<evidence type="ECO:0000256" key="1">
    <source>
        <dbReference type="ARBA" id="ARBA00023002"/>
    </source>
</evidence>
<name>A0ABW1SW97_9ACTN</name>
<dbReference type="EMBL" id="JBHSTI010000002">
    <property type="protein sequence ID" value="MFC6236672.1"/>
    <property type="molecule type" value="Genomic_DNA"/>
</dbReference>
<dbReference type="NCBIfam" id="TIGR03554">
    <property type="entry name" value="F420_G6P_DH"/>
    <property type="match status" value="1"/>
</dbReference>
<keyword evidence="1 4" id="KW-0560">Oxidoreductase</keyword>
<dbReference type="InterPro" id="IPR036661">
    <property type="entry name" value="Luciferase-like_sf"/>
</dbReference>
<dbReference type="EC" id="1.1.98.2" evidence="4"/>
<dbReference type="CDD" id="cd01097">
    <property type="entry name" value="Tetrahydromethanopterin_reductase"/>
    <property type="match status" value="1"/>
</dbReference>
<organism evidence="4 5">
    <name type="scientific">Longivirga aurantiaca</name>
    <dbReference type="NCBI Taxonomy" id="1837743"/>
    <lineage>
        <taxon>Bacteria</taxon>
        <taxon>Bacillati</taxon>
        <taxon>Actinomycetota</taxon>
        <taxon>Actinomycetes</taxon>
        <taxon>Sporichthyales</taxon>
        <taxon>Sporichthyaceae</taxon>
        <taxon>Longivirga</taxon>
    </lineage>
</organism>
<dbReference type="SUPFAM" id="SSF51679">
    <property type="entry name" value="Bacterial luciferase-like"/>
    <property type="match status" value="1"/>
</dbReference>
<dbReference type="InterPro" id="IPR019944">
    <property type="entry name" value="F420-dep_G6P_DH"/>
</dbReference>
<evidence type="ECO:0000256" key="2">
    <source>
        <dbReference type="ARBA" id="ARBA00023277"/>
    </source>
</evidence>
<proteinExistence type="predicted"/>
<keyword evidence="5" id="KW-1185">Reference proteome</keyword>